<evidence type="ECO:0000256" key="6">
    <source>
        <dbReference type="ARBA" id="ARBA00023242"/>
    </source>
</evidence>
<proteinExistence type="predicted"/>
<dbReference type="InterPro" id="IPR051615">
    <property type="entry name" value="Transcr_Regulatory_Elem"/>
</dbReference>
<keyword evidence="1" id="KW-0479">Metal-binding</keyword>
<feature type="region of interest" description="Disordered" evidence="7">
    <location>
        <begin position="441"/>
        <end position="502"/>
    </location>
</feature>
<evidence type="ECO:0000313" key="9">
    <source>
        <dbReference type="Proteomes" id="UP001161757"/>
    </source>
</evidence>
<dbReference type="Proteomes" id="UP001161757">
    <property type="component" value="Unassembled WGS sequence"/>
</dbReference>
<evidence type="ECO:0008006" key="10">
    <source>
        <dbReference type="Google" id="ProtNLM"/>
    </source>
</evidence>
<protein>
    <recommendedName>
        <fullName evidence="10">Transcription factor domain-containing protein</fullName>
    </recommendedName>
</protein>
<gene>
    <name evidence="8" type="ORF">HRR80_009069</name>
</gene>
<sequence>MAFTRGLHLGRELHAKLYHDTQLQCSTALESIDHVARGLLEDAFWAQADIYPPLFRKTQISPAHEDYSLTLHLATLALGMRHADRRRTELAPFWTGTRESSLHCLLRTVIDTQISVADTVDVLQAVVILSNLEYSCGRYLSATTYLHYAFARISNPTNDMVSVELCQSDDDLLLRRALIRVCRFLHMQWMSFHPTNLPGLHLPPTAIAQALRNSETGHAWVKYDGDNDNFSIYHALLELLSIIPSTTQMSTLSTDTSCKNVYAQLCKVETTLIHFRRTIPARFQWNGDTWRTASVPMFLLHLQLCVASVLLYGRLAQAAKSNCTSELSASPDEVLDRCYAKVKRGSSKLACSVPRFFERYDSSYAPGTMVTQLGVAVNALLDAHGAFGVKGKTAVLPALKCCVVALETLSERHQLAEDLASLATKHLASFWCVTDGASKSPVPGLEGNNVPTEEDPGAQQPANGQRLPGSGPRAEAARPAIRIASTQKGSSVSRKRSAEHPESGEWIRHAAVIEDPIFPAYSREMSVLFSMYREEKKHKSVGSSLQLDSDWLTHSTRDRHRSISQQDVSEQAASLTTMASDSTSSLSPPNPIECQGSTPGNDPALSGTEDIVDYLLDMGVPHDFDIDGFCSALNGYGCNQTMDWAPDCDLESWINLPVPDMLGPA</sequence>
<dbReference type="EMBL" id="JAJGCB010000031">
    <property type="protein sequence ID" value="KAJ8986764.1"/>
    <property type="molecule type" value="Genomic_DNA"/>
</dbReference>
<feature type="region of interest" description="Disordered" evidence="7">
    <location>
        <begin position="557"/>
        <end position="606"/>
    </location>
</feature>
<evidence type="ECO:0000256" key="7">
    <source>
        <dbReference type="SAM" id="MobiDB-lite"/>
    </source>
</evidence>
<reference evidence="8" key="1">
    <citation type="submission" date="2023-01" db="EMBL/GenBank/DDBJ databases">
        <title>Exophiala dermititidis isolated from Cystic Fibrosis Patient.</title>
        <authorList>
            <person name="Kurbessoian T."/>
            <person name="Crocker A."/>
            <person name="Murante D."/>
            <person name="Hogan D.A."/>
            <person name="Stajich J.E."/>
        </authorList>
    </citation>
    <scope>NUCLEOTIDE SEQUENCE</scope>
    <source>
        <strain evidence="8">Ex8</strain>
    </source>
</reference>
<feature type="compositionally biased region" description="Polar residues" evidence="7">
    <location>
        <begin position="563"/>
        <end position="587"/>
    </location>
</feature>
<comment type="caution">
    <text evidence="8">The sequence shown here is derived from an EMBL/GenBank/DDBJ whole genome shotgun (WGS) entry which is preliminary data.</text>
</comment>
<evidence type="ECO:0000313" key="8">
    <source>
        <dbReference type="EMBL" id="KAJ8986764.1"/>
    </source>
</evidence>
<accession>A0AAN6EKG1</accession>
<organism evidence="8 9">
    <name type="scientific">Exophiala dermatitidis</name>
    <name type="common">Black yeast-like fungus</name>
    <name type="synonym">Wangiella dermatitidis</name>
    <dbReference type="NCBI Taxonomy" id="5970"/>
    <lineage>
        <taxon>Eukaryota</taxon>
        <taxon>Fungi</taxon>
        <taxon>Dikarya</taxon>
        <taxon>Ascomycota</taxon>
        <taxon>Pezizomycotina</taxon>
        <taxon>Eurotiomycetes</taxon>
        <taxon>Chaetothyriomycetidae</taxon>
        <taxon>Chaetothyriales</taxon>
        <taxon>Herpotrichiellaceae</taxon>
        <taxon>Exophiala</taxon>
    </lineage>
</organism>
<dbReference type="PANTHER" id="PTHR31313">
    <property type="entry name" value="TY1 ENHANCER ACTIVATOR"/>
    <property type="match status" value="1"/>
</dbReference>
<keyword evidence="5" id="KW-0804">Transcription</keyword>
<dbReference type="PANTHER" id="PTHR31313:SF81">
    <property type="entry name" value="TY1 ENHANCER ACTIVATOR"/>
    <property type="match status" value="1"/>
</dbReference>
<keyword evidence="3" id="KW-0805">Transcription regulation</keyword>
<keyword evidence="2" id="KW-0862">Zinc</keyword>
<evidence type="ECO:0000256" key="4">
    <source>
        <dbReference type="ARBA" id="ARBA00023125"/>
    </source>
</evidence>
<dbReference type="GO" id="GO:0046872">
    <property type="term" value="F:metal ion binding"/>
    <property type="evidence" value="ECO:0007669"/>
    <property type="project" value="UniProtKB-KW"/>
</dbReference>
<feature type="compositionally biased region" description="Low complexity" evidence="7">
    <location>
        <begin position="472"/>
        <end position="484"/>
    </location>
</feature>
<evidence type="ECO:0000256" key="5">
    <source>
        <dbReference type="ARBA" id="ARBA00023163"/>
    </source>
</evidence>
<evidence type="ECO:0000256" key="2">
    <source>
        <dbReference type="ARBA" id="ARBA00022833"/>
    </source>
</evidence>
<name>A0AAN6EKG1_EXODE</name>
<dbReference type="AlphaFoldDB" id="A0AAN6EKG1"/>
<keyword evidence="6" id="KW-0539">Nucleus</keyword>
<evidence type="ECO:0000256" key="1">
    <source>
        <dbReference type="ARBA" id="ARBA00022723"/>
    </source>
</evidence>
<keyword evidence="4" id="KW-0238">DNA-binding</keyword>
<dbReference type="GO" id="GO:0003677">
    <property type="term" value="F:DNA binding"/>
    <property type="evidence" value="ECO:0007669"/>
    <property type="project" value="UniProtKB-KW"/>
</dbReference>
<evidence type="ECO:0000256" key="3">
    <source>
        <dbReference type="ARBA" id="ARBA00023015"/>
    </source>
</evidence>